<dbReference type="KEGG" id="ptc:phytr_11500"/>
<feature type="domain" description="POTRA" evidence="10">
    <location>
        <begin position="88"/>
        <end position="165"/>
    </location>
</feature>
<keyword evidence="12" id="KW-1185">Reference proteome</keyword>
<dbReference type="PIRSF" id="PIRSF006076">
    <property type="entry name" value="OM_assembly_OMP85"/>
    <property type="match status" value="1"/>
</dbReference>
<dbReference type="InterPro" id="IPR034746">
    <property type="entry name" value="POTRA"/>
</dbReference>
<keyword evidence="2 8" id="KW-1134">Transmembrane beta strand</keyword>
<evidence type="ECO:0000256" key="6">
    <source>
        <dbReference type="ARBA" id="ARBA00023136"/>
    </source>
</evidence>
<dbReference type="PROSITE" id="PS51779">
    <property type="entry name" value="POTRA"/>
    <property type="match status" value="3"/>
</dbReference>
<keyword evidence="5 8" id="KW-0677">Repeat</keyword>
<dbReference type="Pfam" id="PF01103">
    <property type="entry name" value="Omp85"/>
    <property type="match status" value="1"/>
</dbReference>
<evidence type="ECO:0000256" key="4">
    <source>
        <dbReference type="ARBA" id="ARBA00022729"/>
    </source>
</evidence>
<evidence type="ECO:0000256" key="3">
    <source>
        <dbReference type="ARBA" id="ARBA00022692"/>
    </source>
</evidence>
<dbReference type="Pfam" id="PF07244">
    <property type="entry name" value="POTRA"/>
    <property type="match status" value="5"/>
</dbReference>
<dbReference type="Gene3D" id="3.10.20.310">
    <property type="entry name" value="membrane protein fhac"/>
    <property type="match status" value="5"/>
</dbReference>
<keyword evidence="4 8" id="KW-0732">Signal</keyword>
<reference evidence="11 12" key="1">
    <citation type="submission" date="2018-03" db="EMBL/GenBank/DDBJ databases">
        <title>A gene transfer event suggests a long-term partnership between eustigmatophyte algae and a novel lineage of endosymbiotic bacteria.</title>
        <authorList>
            <person name="Yurchenko T."/>
            <person name="Sevcikova T."/>
            <person name="Pribyl P."/>
            <person name="El Karkouri K."/>
            <person name="Klimes V."/>
            <person name="Amaral R."/>
            <person name="Zbrankova V."/>
            <person name="Kim E."/>
            <person name="Raoult D."/>
            <person name="Santos L.M.A."/>
            <person name="Elias M."/>
        </authorList>
    </citation>
    <scope>NUCLEOTIDE SEQUENCE [LARGE SCALE GENOMIC DNA]</scope>
    <source>
        <strain evidence="11">CCALA 838</strain>
    </source>
</reference>
<evidence type="ECO:0000256" key="5">
    <source>
        <dbReference type="ARBA" id="ARBA00022737"/>
    </source>
</evidence>
<dbReference type="InterPro" id="IPR000184">
    <property type="entry name" value="Bac_surfAg_D15"/>
</dbReference>
<feature type="domain" description="POTRA" evidence="10">
    <location>
        <begin position="341"/>
        <end position="416"/>
    </location>
</feature>
<dbReference type="Gene3D" id="2.40.160.50">
    <property type="entry name" value="membrane protein fhac: a member of the omp85/tpsb transporter family"/>
    <property type="match status" value="1"/>
</dbReference>
<feature type="signal peptide" evidence="8">
    <location>
        <begin position="1"/>
        <end position="19"/>
    </location>
</feature>
<evidence type="ECO:0000256" key="7">
    <source>
        <dbReference type="ARBA" id="ARBA00023237"/>
    </source>
</evidence>
<gene>
    <name evidence="8" type="primary">bamA</name>
    <name evidence="11" type="ORF">phytr_11500</name>
</gene>
<comment type="similarity">
    <text evidence="8">Belongs to the BamA family.</text>
</comment>
<name>A0A2P1PA03_9RICK</name>
<evidence type="ECO:0000256" key="9">
    <source>
        <dbReference type="NCBIfam" id="TIGR03303"/>
    </source>
</evidence>
<evidence type="ECO:0000256" key="1">
    <source>
        <dbReference type="ARBA" id="ARBA00004370"/>
    </source>
</evidence>
<proteinExistence type="inferred from homology"/>
<evidence type="ECO:0000259" key="10">
    <source>
        <dbReference type="PROSITE" id="PS51779"/>
    </source>
</evidence>
<accession>A0A2P1PA03</accession>
<keyword evidence="7 8" id="KW-0998">Cell outer membrane</keyword>
<dbReference type="GO" id="GO:0043165">
    <property type="term" value="P:Gram-negative-bacterium-type cell outer membrane assembly"/>
    <property type="evidence" value="ECO:0007669"/>
    <property type="project" value="UniProtKB-UniRule"/>
</dbReference>
<evidence type="ECO:0000256" key="2">
    <source>
        <dbReference type="ARBA" id="ARBA00022452"/>
    </source>
</evidence>
<evidence type="ECO:0000313" key="12">
    <source>
        <dbReference type="Proteomes" id="UP000241762"/>
    </source>
</evidence>
<protein>
    <recommendedName>
        <fullName evidence="8 9">Outer membrane protein assembly factor BamA</fullName>
    </recommendedName>
</protein>
<evidence type="ECO:0000313" key="11">
    <source>
        <dbReference type="EMBL" id="AVP88075.1"/>
    </source>
</evidence>
<comment type="subcellular location">
    <subcellularLocation>
        <location evidence="8">Cell outer membrane</location>
    </subcellularLocation>
    <subcellularLocation>
        <location evidence="1">Membrane</location>
    </subcellularLocation>
</comment>
<dbReference type="RefSeq" id="WP_106874892.1">
    <property type="nucleotide sequence ID" value="NZ_CP027845.1"/>
</dbReference>
<dbReference type="Proteomes" id="UP000241762">
    <property type="component" value="Chromosome"/>
</dbReference>
<evidence type="ECO:0000256" key="8">
    <source>
        <dbReference type="HAMAP-Rule" id="MF_01430"/>
    </source>
</evidence>
<organism evidence="11 12">
    <name type="scientific">Candidatus Phycorickettsia trachydisci</name>
    <dbReference type="NCBI Taxonomy" id="2115978"/>
    <lineage>
        <taxon>Bacteria</taxon>
        <taxon>Pseudomonadati</taxon>
        <taxon>Pseudomonadota</taxon>
        <taxon>Alphaproteobacteria</taxon>
        <taxon>Rickettsiales</taxon>
        <taxon>Rickettsiaceae</taxon>
        <taxon>Candidatus Phycorickettsia</taxon>
    </lineage>
</organism>
<dbReference type="OrthoDB" id="9803054at2"/>
<dbReference type="GO" id="GO:0009279">
    <property type="term" value="C:cell outer membrane"/>
    <property type="evidence" value="ECO:0007669"/>
    <property type="project" value="UniProtKB-SubCell"/>
</dbReference>
<comment type="subunit">
    <text evidence="8">Part of the Bam complex.</text>
</comment>
<dbReference type="EMBL" id="CP027845">
    <property type="protein sequence ID" value="AVP88075.1"/>
    <property type="molecule type" value="Genomic_DNA"/>
</dbReference>
<dbReference type="InterPro" id="IPR039910">
    <property type="entry name" value="D15-like"/>
</dbReference>
<dbReference type="HAMAP" id="MF_01430">
    <property type="entry name" value="OM_assembly_BamA"/>
    <property type="match status" value="1"/>
</dbReference>
<dbReference type="PANTHER" id="PTHR12815:SF23">
    <property type="entry name" value="OUTER MEMBRANE PROTEIN ASSEMBLY FACTOR BAMA"/>
    <property type="match status" value="1"/>
</dbReference>
<feature type="chain" id="PRO_5015207118" description="Outer membrane protein assembly factor BamA" evidence="8">
    <location>
        <begin position="20"/>
        <end position="766"/>
    </location>
</feature>
<keyword evidence="6 8" id="KW-0472">Membrane</keyword>
<comment type="function">
    <text evidence="8">Part of the outer membrane protein assembly complex, which is involved in assembly and insertion of beta-barrel proteins into the outer membrane.</text>
</comment>
<dbReference type="GO" id="GO:0051205">
    <property type="term" value="P:protein insertion into membrane"/>
    <property type="evidence" value="ECO:0007669"/>
    <property type="project" value="UniProtKB-UniRule"/>
</dbReference>
<dbReference type="NCBIfam" id="TIGR03303">
    <property type="entry name" value="OM_YaeT"/>
    <property type="match status" value="1"/>
</dbReference>
<dbReference type="PANTHER" id="PTHR12815">
    <property type="entry name" value="SORTING AND ASSEMBLY MACHINERY SAMM50 PROTEIN FAMILY MEMBER"/>
    <property type="match status" value="1"/>
</dbReference>
<dbReference type="InterPro" id="IPR010827">
    <property type="entry name" value="BamA/TamA_POTRA"/>
</dbReference>
<dbReference type="AlphaFoldDB" id="A0A2P1PA03"/>
<sequence precursor="true">MFKFKSLIALSLLATSALAEKVQSIKIEGNSRIEKATIKNYLKINVGDDVTDKRQDKAIQNLYATSFFERVSINLAKGVLTVKVQEYPVISDVVIEGNVKISTHALKKEILTNFGTTLSDFIIHSDILKIKELYRKQGSFLTKVEHQVERLPNDRAKVIFKITEGPKVEVRKIGFVGNNNFTDSSLKSKLVTKEKMWLKFWVQNSYSPEKIEHDQMMLQAFYNSQGFADFHVVSVNTQISKNKDYFDIIYVIEEGNKYSLGDIDISNNIKEINTDELKSLLNVKRGDTYNAEELDELARAISNYIENKGYPEVSVSAQTVSKDPKKSIINISFIVEKAYKAYIDKINIRGNTKTRDKVIRREFKISEGDIFNRDQIEQSKRNLINLDYFEAEKLKIYTTPSGKTNKYNLEVEVEEKSTSGINLHTGYNTGSGFQAGIGYNERNFLGMGKTLDAGITGGSRYKHYSLGLTEPHFLDRNMSLGVTGSIHTSKTDKKKKFAAYRPYDLITYGLRVDLGYSLLEDLYHNVYYSYKFDNISINKNTQASKYVQEQAGKVVTSAIGHSLFYDKTDNRIFPRNGYSISGTQEYAGVGGHNKYLKHEFDAKYFKSFFKDSYRIKIAASAGIINGVGGKKVRIQDRFNLGDASFRGFAFAGIGPRDKTGDKEALGGQKYYVLTAELNFPLGLPKELNLTGNLFVDYGALWNFDLKPGSSYSKSDVWDSKRPHLSVGCGILWITRLAPIRIDFAKALVKRKYDERQNWHLSFSTNL</sequence>
<feature type="domain" description="POTRA" evidence="10">
    <location>
        <begin position="20"/>
        <end position="87"/>
    </location>
</feature>
<keyword evidence="3 8" id="KW-0812">Transmembrane</keyword>
<dbReference type="InterPro" id="IPR023707">
    <property type="entry name" value="OM_assembly_BamA"/>
</dbReference>